<gene>
    <name evidence="4" type="ORF">GCM10010387_18920</name>
</gene>
<comment type="caution">
    <text evidence="4">The sequence shown here is derived from an EMBL/GenBank/DDBJ whole genome shotgun (WGS) entry which is preliminary data.</text>
</comment>
<evidence type="ECO:0000313" key="5">
    <source>
        <dbReference type="Proteomes" id="UP000630936"/>
    </source>
</evidence>
<reference evidence="4" key="1">
    <citation type="journal article" date="2014" name="Int. J. Syst. Evol. Microbiol.">
        <title>Complete genome sequence of Corynebacterium casei LMG S-19264T (=DSM 44701T), isolated from a smear-ripened cheese.</title>
        <authorList>
            <consortium name="US DOE Joint Genome Institute (JGI-PGF)"/>
            <person name="Walter F."/>
            <person name="Albersmeier A."/>
            <person name="Kalinowski J."/>
            <person name="Ruckert C."/>
        </authorList>
    </citation>
    <scope>NUCLEOTIDE SEQUENCE</scope>
    <source>
        <strain evidence="4">JCM 4988</strain>
    </source>
</reference>
<dbReference type="PANTHER" id="PTHR35526">
    <property type="entry name" value="ANTI-SIGMA-F FACTOR RSBW-RELATED"/>
    <property type="match status" value="1"/>
</dbReference>
<dbReference type="SUPFAM" id="SSF55874">
    <property type="entry name" value="ATPase domain of HSP90 chaperone/DNA topoisomerase II/histidine kinase"/>
    <property type="match status" value="1"/>
</dbReference>
<reference evidence="4" key="2">
    <citation type="submission" date="2020-09" db="EMBL/GenBank/DDBJ databases">
        <authorList>
            <person name="Sun Q."/>
            <person name="Ohkuma M."/>
        </authorList>
    </citation>
    <scope>NUCLEOTIDE SEQUENCE</scope>
    <source>
        <strain evidence="4">JCM 4988</strain>
    </source>
</reference>
<dbReference type="InterPro" id="IPR050267">
    <property type="entry name" value="Anti-sigma-factor_SerPK"/>
</dbReference>
<evidence type="ECO:0000313" key="4">
    <source>
        <dbReference type="EMBL" id="GGZ25587.1"/>
    </source>
</evidence>
<sequence>MPTTAIRAVLDRHCYSRTLPGKAVSARSARTLIREALEAWKLGEFEHTAALIVSELVGNAVVHTASRRIRVSVSRPAIDRVRISVSDKSVRQPEPGRPERDDGGGRGLLIVEAMASRWGSDRRRWGKVVWAEIHTPIRPSDDSR</sequence>
<dbReference type="Pfam" id="PF13581">
    <property type="entry name" value="HATPase_c_2"/>
    <property type="match status" value="1"/>
</dbReference>
<dbReference type="RefSeq" id="WP_190122481.1">
    <property type="nucleotide sequence ID" value="NZ_BMWG01000003.1"/>
</dbReference>
<dbReference type="PANTHER" id="PTHR35526:SF3">
    <property type="entry name" value="ANTI-SIGMA-F FACTOR RSBW"/>
    <property type="match status" value="1"/>
</dbReference>
<dbReference type="InterPro" id="IPR003594">
    <property type="entry name" value="HATPase_dom"/>
</dbReference>
<protein>
    <recommendedName>
        <fullName evidence="3">Histidine kinase/HSP90-like ATPase domain-containing protein</fullName>
    </recommendedName>
</protein>
<feature type="region of interest" description="Disordered" evidence="2">
    <location>
        <begin position="84"/>
        <end position="106"/>
    </location>
</feature>
<evidence type="ECO:0000256" key="2">
    <source>
        <dbReference type="SAM" id="MobiDB-lite"/>
    </source>
</evidence>
<dbReference type="EMBL" id="BMWG01000003">
    <property type="protein sequence ID" value="GGZ25587.1"/>
    <property type="molecule type" value="Genomic_DNA"/>
</dbReference>
<dbReference type="InterPro" id="IPR036890">
    <property type="entry name" value="HATPase_C_sf"/>
</dbReference>
<dbReference type="GO" id="GO:0004674">
    <property type="term" value="F:protein serine/threonine kinase activity"/>
    <property type="evidence" value="ECO:0007669"/>
    <property type="project" value="UniProtKB-KW"/>
</dbReference>
<accession>A0A918UP45</accession>
<feature type="compositionally biased region" description="Basic and acidic residues" evidence="2">
    <location>
        <begin position="88"/>
        <end position="104"/>
    </location>
</feature>
<keyword evidence="5" id="KW-1185">Reference proteome</keyword>
<feature type="domain" description="Histidine kinase/HSP90-like ATPase" evidence="3">
    <location>
        <begin position="24"/>
        <end position="131"/>
    </location>
</feature>
<keyword evidence="1" id="KW-0418">Kinase</keyword>
<proteinExistence type="predicted"/>
<evidence type="ECO:0000256" key="1">
    <source>
        <dbReference type="ARBA" id="ARBA00022527"/>
    </source>
</evidence>
<keyword evidence="1" id="KW-0808">Transferase</keyword>
<evidence type="ECO:0000259" key="3">
    <source>
        <dbReference type="Pfam" id="PF13581"/>
    </source>
</evidence>
<dbReference type="Gene3D" id="3.30.565.10">
    <property type="entry name" value="Histidine kinase-like ATPase, C-terminal domain"/>
    <property type="match status" value="1"/>
</dbReference>
<keyword evidence="1" id="KW-0723">Serine/threonine-protein kinase</keyword>
<dbReference type="AlphaFoldDB" id="A0A918UP45"/>
<organism evidence="4 5">
    <name type="scientific">Streptomyces inusitatus</name>
    <dbReference type="NCBI Taxonomy" id="68221"/>
    <lineage>
        <taxon>Bacteria</taxon>
        <taxon>Bacillati</taxon>
        <taxon>Actinomycetota</taxon>
        <taxon>Actinomycetes</taxon>
        <taxon>Kitasatosporales</taxon>
        <taxon>Streptomycetaceae</taxon>
        <taxon>Streptomyces</taxon>
    </lineage>
</organism>
<dbReference type="CDD" id="cd16936">
    <property type="entry name" value="HATPase_RsbW-like"/>
    <property type="match status" value="1"/>
</dbReference>
<name>A0A918UP45_9ACTN</name>
<dbReference type="Proteomes" id="UP000630936">
    <property type="component" value="Unassembled WGS sequence"/>
</dbReference>